<dbReference type="GO" id="GO:0016891">
    <property type="term" value="F:RNA endonuclease activity producing 5'-phosphomonoesters, hydrolytic mechanism"/>
    <property type="evidence" value="ECO:0007669"/>
    <property type="project" value="TreeGrafter"/>
</dbReference>
<keyword evidence="2" id="KW-0442">Lipid degradation</keyword>
<dbReference type="InterPro" id="IPR001736">
    <property type="entry name" value="PLipase_D/transphosphatidylase"/>
</dbReference>
<evidence type="ECO:0000256" key="11">
    <source>
        <dbReference type="ARBA" id="ARBA00048101"/>
    </source>
</evidence>
<evidence type="ECO:0000256" key="5">
    <source>
        <dbReference type="ARBA" id="ARBA00038012"/>
    </source>
</evidence>
<evidence type="ECO:0000313" key="13">
    <source>
        <dbReference type="EMBL" id="KAI5618385.1"/>
    </source>
</evidence>
<dbReference type="GO" id="GO:0005739">
    <property type="term" value="C:mitochondrion"/>
    <property type="evidence" value="ECO:0007669"/>
    <property type="project" value="TreeGrafter"/>
</dbReference>
<evidence type="ECO:0000256" key="4">
    <source>
        <dbReference type="ARBA" id="ARBA00023254"/>
    </source>
</evidence>
<dbReference type="Proteomes" id="UP001205998">
    <property type="component" value="Unassembled WGS sequence"/>
</dbReference>
<evidence type="ECO:0000256" key="6">
    <source>
        <dbReference type="ARBA" id="ARBA00040549"/>
    </source>
</evidence>
<evidence type="ECO:0000256" key="9">
    <source>
        <dbReference type="ARBA" id="ARBA00043135"/>
    </source>
</evidence>
<evidence type="ECO:0000313" key="14">
    <source>
        <dbReference type="Proteomes" id="UP001205998"/>
    </source>
</evidence>
<dbReference type="PANTHER" id="PTHR43856">
    <property type="entry name" value="CARDIOLIPIN HYDROLASE"/>
    <property type="match status" value="1"/>
</dbReference>
<dbReference type="EMBL" id="MU551695">
    <property type="protein sequence ID" value="KAI5618385.1"/>
    <property type="molecule type" value="Genomic_DNA"/>
</dbReference>
<sequence>EMSLKKLLKMLGLGAVAVVLGLEGLDWLRSLWPRRVSRQLLKEVLFFPSPPSCVEHLYNPVRTHPCPCPLPHGLDTSFSRLLEHLLSARVSLDLCMFCFSNTQLSQAVLLLHSRGVRVRVLTDREYMAITGSQIAVLLKAGICVRHELAITMHMHHKFVLLDSRKLITGSLNWTMTAVQSNQENVIVTEEPELVQPYEEEFNKLWEASDPAKHPPH</sequence>
<dbReference type="InterPro" id="IPR051406">
    <property type="entry name" value="PLD_domain"/>
</dbReference>
<dbReference type="GO" id="GO:0051321">
    <property type="term" value="P:meiotic cell cycle"/>
    <property type="evidence" value="ECO:0007669"/>
    <property type="project" value="UniProtKB-KW"/>
</dbReference>
<dbReference type="AlphaFoldDB" id="A0AAD5FIM4"/>
<evidence type="ECO:0000256" key="8">
    <source>
        <dbReference type="ARBA" id="ARBA00042226"/>
    </source>
</evidence>
<feature type="non-terminal residue" evidence="13">
    <location>
        <position position="216"/>
    </location>
</feature>
<evidence type="ECO:0000256" key="3">
    <source>
        <dbReference type="ARBA" id="ARBA00023098"/>
    </source>
</evidence>
<comment type="catalytic activity">
    <reaction evidence="11">
        <text>a cardiolipin + H2O = a 1,2-diacyl-sn-glycero-3-phospho-(1'-sn-glycerol) + a 1,2-diacyl-sn-glycero-3-phosphate + H(+)</text>
        <dbReference type="Rhea" id="RHEA:44884"/>
        <dbReference type="ChEBI" id="CHEBI:15377"/>
        <dbReference type="ChEBI" id="CHEBI:15378"/>
        <dbReference type="ChEBI" id="CHEBI:58608"/>
        <dbReference type="ChEBI" id="CHEBI:62237"/>
        <dbReference type="ChEBI" id="CHEBI:64716"/>
    </reaction>
    <physiologicalReaction direction="left-to-right" evidence="11">
        <dbReference type="Rhea" id="RHEA:44885"/>
    </physiologicalReaction>
</comment>
<comment type="caution">
    <text evidence="13">The sequence shown here is derived from an EMBL/GenBank/DDBJ whole genome shotgun (WGS) entry which is preliminary data.</text>
</comment>
<comment type="similarity">
    <text evidence="5">Belongs to the phospholipase D family. MitoPLD/Zucchini subfamily.</text>
</comment>
<dbReference type="InterPro" id="IPR025202">
    <property type="entry name" value="PLD-like_dom"/>
</dbReference>
<keyword evidence="4" id="KW-0469">Meiosis</keyword>
<organism evidence="13 14">
    <name type="scientific">Silurus asotus</name>
    <name type="common">Amur catfish</name>
    <name type="synonym">Parasilurus asotus</name>
    <dbReference type="NCBI Taxonomy" id="30991"/>
    <lineage>
        <taxon>Eukaryota</taxon>
        <taxon>Metazoa</taxon>
        <taxon>Chordata</taxon>
        <taxon>Craniata</taxon>
        <taxon>Vertebrata</taxon>
        <taxon>Euteleostomi</taxon>
        <taxon>Actinopterygii</taxon>
        <taxon>Neopterygii</taxon>
        <taxon>Teleostei</taxon>
        <taxon>Ostariophysi</taxon>
        <taxon>Siluriformes</taxon>
        <taxon>Siluridae</taxon>
        <taxon>Silurus</taxon>
    </lineage>
</organism>
<dbReference type="CDD" id="cd09171">
    <property type="entry name" value="PLDc_vPLD6_like"/>
    <property type="match status" value="1"/>
</dbReference>
<evidence type="ECO:0000256" key="1">
    <source>
        <dbReference type="ARBA" id="ARBA00022801"/>
    </source>
</evidence>
<gene>
    <name evidence="13" type="ORF">C0J50_21973</name>
</gene>
<dbReference type="Gene3D" id="3.30.870.10">
    <property type="entry name" value="Endonuclease Chain A"/>
    <property type="match status" value="1"/>
</dbReference>
<accession>A0AAD5FIM4</accession>
<keyword evidence="14" id="KW-1185">Reference proteome</keyword>
<dbReference type="PANTHER" id="PTHR43856:SF1">
    <property type="entry name" value="MITOCHONDRIAL CARDIOLIPIN HYDROLASE"/>
    <property type="match status" value="1"/>
</dbReference>
<dbReference type="GO" id="GO:0016042">
    <property type="term" value="P:lipid catabolic process"/>
    <property type="evidence" value="ECO:0007669"/>
    <property type="project" value="UniProtKB-KW"/>
</dbReference>
<keyword evidence="3" id="KW-0443">Lipid metabolism</keyword>
<feature type="non-terminal residue" evidence="13">
    <location>
        <position position="1"/>
    </location>
</feature>
<dbReference type="Pfam" id="PF13091">
    <property type="entry name" value="PLDc_2"/>
    <property type="match status" value="1"/>
</dbReference>
<dbReference type="PROSITE" id="PS50035">
    <property type="entry name" value="PLD"/>
    <property type="match status" value="1"/>
</dbReference>
<feature type="domain" description="PLD phosphodiesterase" evidence="12">
    <location>
        <begin position="150"/>
        <end position="177"/>
    </location>
</feature>
<reference evidence="13" key="1">
    <citation type="submission" date="2018-07" db="EMBL/GenBank/DDBJ databases">
        <title>Comparative genomics of catfishes provides insights into carnivory and benthic adaptation.</title>
        <authorList>
            <person name="Zhang Y."/>
            <person name="Wang D."/>
            <person name="Peng Z."/>
            <person name="Zheng S."/>
            <person name="Shao F."/>
            <person name="Tao W."/>
        </authorList>
    </citation>
    <scope>NUCLEOTIDE SEQUENCE</scope>
    <source>
        <strain evidence="13">Chongqing</strain>
    </source>
</reference>
<name>A0AAD5FIM4_SILAS</name>
<evidence type="ECO:0000256" key="10">
    <source>
        <dbReference type="ARBA" id="ARBA00043167"/>
    </source>
</evidence>
<proteinExistence type="inferred from homology"/>
<dbReference type="SUPFAM" id="SSF56024">
    <property type="entry name" value="Phospholipase D/nuclease"/>
    <property type="match status" value="1"/>
</dbReference>
<evidence type="ECO:0000256" key="7">
    <source>
        <dbReference type="ARBA" id="ARBA00041680"/>
    </source>
</evidence>
<keyword evidence="1 13" id="KW-0378">Hydrolase</keyword>
<dbReference type="GO" id="GO:0034587">
    <property type="term" value="P:piRNA processing"/>
    <property type="evidence" value="ECO:0007669"/>
    <property type="project" value="TreeGrafter"/>
</dbReference>
<evidence type="ECO:0000259" key="12">
    <source>
        <dbReference type="PROSITE" id="PS50035"/>
    </source>
</evidence>
<evidence type="ECO:0000256" key="2">
    <source>
        <dbReference type="ARBA" id="ARBA00022963"/>
    </source>
</evidence>
<protein>
    <recommendedName>
        <fullName evidence="6">Mitochondrial cardiolipin hydrolase</fullName>
    </recommendedName>
    <alternativeName>
        <fullName evidence="8">Choline phosphatase 6</fullName>
    </alternativeName>
    <alternativeName>
        <fullName evidence="10">Mitochondrial phospholipase</fullName>
    </alternativeName>
    <alternativeName>
        <fullName evidence="9">Phosphatidylcholine-hydrolyzing phospholipase D6</fullName>
    </alternativeName>
    <alternativeName>
        <fullName evidence="7">Phospholipase D6</fullName>
    </alternativeName>
</protein>